<evidence type="ECO:0000313" key="2">
    <source>
        <dbReference type="EMBL" id="PIO60541.1"/>
    </source>
</evidence>
<feature type="region of interest" description="Disordered" evidence="1">
    <location>
        <begin position="1"/>
        <end position="23"/>
    </location>
</feature>
<protein>
    <submittedName>
        <fullName evidence="2">Uncharacterized protein</fullName>
    </submittedName>
</protein>
<name>A0A2G9TRC3_TELCI</name>
<reference evidence="2 3" key="1">
    <citation type="submission" date="2015-09" db="EMBL/GenBank/DDBJ databases">
        <title>Draft genome of the parasitic nematode Teladorsagia circumcincta isolate WARC Sus (inbred).</title>
        <authorList>
            <person name="Mitreva M."/>
        </authorList>
    </citation>
    <scope>NUCLEOTIDE SEQUENCE [LARGE SCALE GENOMIC DNA]</scope>
    <source>
        <strain evidence="2 3">S</strain>
    </source>
</reference>
<gene>
    <name evidence="2" type="ORF">TELCIR_17961</name>
</gene>
<dbReference type="Proteomes" id="UP000230423">
    <property type="component" value="Unassembled WGS sequence"/>
</dbReference>
<keyword evidence="3" id="KW-1185">Reference proteome</keyword>
<proteinExistence type="predicted"/>
<feature type="non-terminal residue" evidence="2">
    <location>
        <position position="1"/>
    </location>
</feature>
<accession>A0A2G9TRC3</accession>
<evidence type="ECO:0000256" key="1">
    <source>
        <dbReference type="SAM" id="MobiDB-lite"/>
    </source>
</evidence>
<dbReference type="EMBL" id="KZ355237">
    <property type="protein sequence ID" value="PIO60541.1"/>
    <property type="molecule type" value="Genomic_DNA"/>
</dbReference>
<feature type="compositionally biased region" description="Pro residues" evidence="1">
    <location>
        <begin position="1"/>
        <end position="20"/>
    </location>
</feature>
<organism evidence="2 3">
    <name type="scientific">Teladorsagia circumcincta</name>
    <name type="common">Brown stomach worm</name>
    <name type="synonym">Ostertagia circumcincta</name>
    <dbReference type="NCBI Taxonomy" id="45464"/>
    <lineage>
        <taxon>Eukaryota</taxon>
        <taxon>Metazoa</taxon>
        <taxon>Ecdysozoa</taxon>
        <taxon>Nematoda</taxon>
        <taxon>Chromadorea</taxon>
        <taxon>Rhabditida</taxon>
        <taxon>Rhabditina</taxon>
        <taxon>Rhabditomorpha</taxon>
        <taxon>Strongyloidea</taxon>
        <taxon>Trichostrongylidae</taxon>
        <taxon>Teladorsagia</taxon>
    </lineage>
</organism>
<sequence length="59" mass="6574">DRLPPNLPPKFDQKPPPGRPPKTRNDFTAIVDIASAADVSDSATTRKGLTRFRSVHHPW</sequence>
<evidence type="ECO:0000313" key="3">
    <source>
        <dbReference type="Proteomes" id="UP000230423"/>
    </source>
</evidence>
<dbReference type="AlphaFoldDB" id="A0A2G9TRC3"/>